<evidence type="ECO:0000256" key="4">
    <source>
        <dbReference type="ARBA" id="ARBA00022898"/>
    </source>
</evidence>
<dbReference type="STRING" id="329046.A0A1Y2BYA0"/>
<accession>A0A1Y2BYA0</accession>
<proteinExistence type="inferred from homology"/>
<dbReference type="PRINTS" id="PR00800">
    <property type="entry name" value="YHDCRBOXLASE"/>
</dbReference>
<evidence type="ECO:0000256" key="1">
    <source>
        <dbReference type="ARBA" id="ARBA00001933"/>
    </source>
</evidence>
<sequence>MDVNEFRRRGHEAVERIAKYYEDLAAQGTSNASVSLPVLSTVEPGYLRQLIPSEAPEEPEKWDDIQADIESKIMPGITHWQHPSFFSFFSANSSFPGILGEMYSAMFNVIGFNWQTSPACTELETIVCDWVGKAIGLDESFLSSGKGGGIIQGSASEAIVVAIIAARQRMHDAKIAEGFSPEEAHALTAKFIAYGSTQTHSATKKGCMIANVQFRALEVDPTDFGLRGETVESAIKEDLAKGLIPIYVTATIGTTSSGATDDIPGITAACAPYNVWVNIDAAWAGSACICPEYQSVLAGTQNADSFSFNMHKWLLTNFDCSPMWVRNKTYLTNALSVTPVYLRNAMSDSGIVQDYRDWQLPLGRRFRALKAWFVIRSYGLTGLRSHIRKHIAQCRQFTDFLERDERFLIVTGPNWSLVTFQVVAPVGLDVSTNELTKKVYNAINKEGSIMVTHTVLGGKDVIRFVPGSPLTEEAHIVAAFDVVKKVTEQIIAGL</sequence>
<dbReference type="InterPro" id="IPR010977">
    <property type="entry name" value="Aromatic_deC"/>
</dbReference>
<dbReference type="OrthoDB" id="639767at2759"/>
<gene>
    <name evidence="8" type="ORF">BCR33DRAFT_720304</name>
</gene>
<dbReference type="SUPFAM" id="SSF53383">
    <property type="entry name" value="PLP-dependent transferases"/>
    <property type="match status" value="1"/>
</dbReference>
<dbReference type="PANTHER" id="PTHR11999">
    <property type="entry name" value="GROUP II PYRIDOXAL-5-PHOSPHATE DECARBOXYLASE"/>
    <property type="match status" value="1"/>
</dbReference>
<dbReference type="AlphaFoldDB" id="A0A1Y2BYA0"/>
<dbReference type="FunFam" id="3.40.640.10:FF:000025">
    <property type="entry name" value="Histidine decarboxylase"/>
    <property type="match status" value="1"/>
</dbReference>
<comment type="similarity">
    <text evidence="2 7">Belongs to the group II decarboxylase family.</text>
</comment>
<dbReference type="GO" id="GO:0005737">
    <property type="term" value="C:cytoplasm"/>
    <property type="evidence" value="ECO:0007669"/>
    <property type="project" value="TreeGrafter"/>
</dbReference>
<dbReference type="GO" id="GO:0006520">
    <property type="term" value="P:amino acid metabolic process"/>
    <property type="evidence" value="ECO:0007669"/>
    <property type="project" value="InterPro"/>
</dbReference>
<reference evidence="8 9" key="1">
    <citation type="submission" date="2016-07" db="EMBL/GenBank/DDBJ databases">
        <title>Pervasive Adenine N6-methylation of Active Genes in Fungi.</title>
        <authorList>
            <consortium name="DOE Joint Genome Institute"/>
            <person name="Mondo S.J."/>
            <person name="Dannebaum R.O."/>
            <person name="Kuo R.C."/>
            <person name="Labutti K."/>
            <person name="Haridas S."/>
            <person name="Kuo A."/>
            <person name="Salamov A."/>
            <person name="Ahrendt S.R."/>
            <person name="Lipzen A."/>
            <person name="Sullivan W."/>
            <person name="Andreopoulos W.B."/>
            <person name="Clum A."/>
            <person name="Lindquist E."/>
            <person name="Daum C."/>
            <person name="Ramamoorthy G.K."/>
            <person name="Gryganskyi A."/>
            <person name="Culley D."/>
            <person name="Magnuson J.K."/>
            <person name="James T.Y."/>
            <person name="O'Malley M.A."/>
            <person name="Stajich J.E."/>
            <person name="Spatafora J.W."/>
            <person name="Visel A."/>
            <person name="Grigoriev I.V."/>
        </authorList>
    </citation>
    <scope>NUCLEOTIDE SEQUENCE [LARGE SCALE GENOMIC DNA]</scope>
    <source>
        <strain evidence="8 9">JEL800</strain>
    </source>
</reference>
<dbReference type="InterPro" id="IPR002129">
    <property type="entry name" value="PyrdxlP-dep_de-COase"/>
</dbReference>
<feature type="modified residue" description="N6-(pyridoxal phosphate)lysine" evidence="6">
    <location>
        <position position="312"/>
    </location>
</feature>
<keyword evidence="3" id="KW-0210">Decarboxylase</keyword>
<keyword evidence="5 7" id="KW-0456">Lyase</keyword>
<dbReference type="GO" id="GO:0016831">
    <property type="term" value="F:carboxy-lyase activity"/>
    <property type="evidence" value="ECO:0007669"/>
    <property type="project" value="UniProtKB-KW"/>
</dbReference>
<name>A0A1Y2BYA0_9FUNG</name>
<evidence type="ECO:0000256" key="5">
    <source>
        <dbReference type="ARBA" id="ARBA00023239"/>
    </source>
</evidence>
<dbReference type="InterPro" id="IPR015422">
    <property type="entry name" value="PyrdxlP-dep_Trfase_small"/>
</dbReference>
<evidence type="ECO:0000256" key="3">
    <source>
        <dbReference type="ARBA" id="ARBA00022793"/>
    </source>
</evidence>
<dbReference type="EMBL" id="MCGO01000041">
    <property type="protein sequence ID" value="ORY39045.1"/>
    <property type="molecule type" value="Genomic_DNA"/>
</dbReference>
<comment type="cofactor">
    <cofactor evidence="1 6 7">
        <name>pyridoxal 5'-phosphate</name>
        <dbReference type="ChEBI" id="CHEBI:597326"/>
    </cofactor>
</comment>
<dbReference type="Proteomes" id="UP000193642">
    <property type="component" value="Unassembled WGS sequence"/>
</dbReference>
<dbReference type="InterPro" id="IPR021115">
    <property type="entry name" value="Pyridoxal-P_BS"/>
</dbReference>
<dbReference type="PANTHER" id="PTHR11999:SF70">
    <property type="entry name" value="MIP05841P"/>
    <property type="match status" value="1"/>
</dbReference>
<keyword evidence="4 6" id="KW-0663">Pyridoxal phosphate</keyword>
<dbReference type="Gene3D" id="1.20.1340.10">
    <property type="entry name" value="dopa decarboxylase, N-terminal domain"/>
    <property type="match status" value="1"/>
</dbReference>
<dbReference type="InterPro" id="IPR015421">
    <property type="entry name" value="PyrdxlP-dep_Trfase_major"/>
</dbReference>
<organism evidence="8 9">
    <name type="scientific">Rhizoclosmatium globosum</name>
    <dbReference type="NCBI Taxonomy" id="329046"/>
    <lineage>
        <taxon>Eukaryota</taxon>
        <taxon>Fungi</taxon>
        <taxon>Fungi incertae sedis</taxon>
        <taxon>Chytridiomycota</taxon>
        <taxon>Chytridiomycota incertae sedis</taxon>
        <taxon>Chytridiomycetes</taxon>
        <taxon>Chytridiales</taxon>
        <taxon>Chytriomycetaceae</taxon>
        <taxon>Rhizoclosmatium</taxon>
    </lineage>
</organism>
<dbReference type="PROSITE" id="PS00392">
    <property type="entry name" value="DDC_GAD_HDC_YDC"/>
    <property type="match status" value="1"/>
</dbReference>
<protein>
    <submittedName>
        <fullName evidence="8">Dopa decarboxylase-like protein</fullName>
    </submittedName>
</protein>
<dbReference type="GO" id="GO:0030170">
    <property type="term" value="F:pyridoxal phosphate binding"/>
    <property type="evidence" value="ECO:0007669"/>
    <property type="project" value="InterPro"/>
</dbReference>
<keyword evidence="9" id="KW-1185">Reference proteome</keyword>
<dbReference type="GO" id="GO:0019752">
    <property type="term" value="P:carboxylic acid metabolic process"/>
    <property type="evidence" value="ECO:0007669"/>
    <property type="project" value="InterPro"/>
</dbReference>
<evidence type="ECO:0000313" key="9">
    <source>
        <dbReference type="Proteomes" id="UP000193642"/>
    </source>
</evidence>
<comment type="caution">
    <text evidence="8">The sequence shown here is derived from an EMBL/GenBank/DDBJ whole genome shotgun (WGS) entry which is preliminary data.</text>
</comment>
<evidence type="ECO:0000256" key="2">
    <source>
        <dbReference type="ARBA" id="ARBA00009533"/>
    </source>
</evidence>
<evidence type="ECO:0000256" key="6">
    <source>
        <dbReference type="PIRSR" id="PIRSR602129-50"/>
    </source>
</evidence>
<evidence type="ECO:0000256" key="7">
    <source>
        <dbReference type="RuleBase" id="RU000382"/>
    </source>
</evidence>
<evidence type="ECO:0000313" key="8">
    <source>
        <dbReference type="EMBL" id="ORY39045.1"/>
    </source>
</evidence>
<dbReference type="Gene3D" id="3.40.640.10">
    <property type="entry name" value="Type I PLP-dependent aspartate aminotransferase-like (Major domain)"/>
    <property type="match status" value="1"/>
</dbReference>
<dbReference type="Gene3D" id="3.90.1150.10">
    <property type="entry name" value="Aspartate Aminotransferase, domain 1"/>
    <property type="match status" value="1"/>
</dbReference>
<dbReference type="Pfam" id="PF00282">
    <property type="entry name" value="Pyridoxal_deC"/>
    <property type="match status" value="1"/>
</dbReference>
<dbReference type="InterPro" id="IPR015424">
    <property type="entry name" value="PyrdxlP-dep_Trfase"/>
</dbReference>